<dbReference type="AlphaFoldDB" id="A0A6G1GQT0"/>
<evidence type="ECO:0000313" key="4">
    <source>
        <dbReference type="Proteomes" id="UP000800041"/>
    </source>
</evidence>
<feature type="region of interest" description="Disordered" evidence="1">
    <location>
        <begin position="539"/>
        <end position="564"/>
    </location>
</feature>
<feature type="compositionally biased region" description="Low complexity" evidence="1">
    <location>
        <begin position="275"/>
        <end position="285"/>
    </location>
</feature>
<feature type="compositionally biased region" description="Low complexity" evidence="1">
    <location>
        <begin position="299"/>
        <end position="312"/>
    </location>
</feature>
<protein>
    <recommendedName>
        <fullName evidence="2">DUF6697 domain-containing protein</fullName>
    </recommendedName>
</protein>
<evidence type="ECO:0000256" key="1">
    <source>
        <dbReference type="SAM" id="MobiDB-lite"/>
    </source>
</evidence>
<accession>A0A6G1GQT0</accession>
<evidence type="ECO:0000259" key="2">
    <source>
        <dbReference type="Pfam" id="PF20411"/>
    </source>
</evidence>
<evidence type="ECO:0000313" key="3">
    <source>
        <dbReference type="EMBL" id="KAF1983313.1"/>
    </source>
</evidence>
<proteinExistence type="predicted"/>
<feature type="compositionally biased region" description="Low complexity" evidence="1">
    <location>
        <begin position="545"/>
        <end position="558"/>
    </location>
</feature>
<dbReference type="Pfam" id="PF20411">
    <property type="entry name" value="DUF6697"/>
    <property type="match status" value="1"/>
</dbReference>
<feature type="domain" description="DUF6697" evidence="2">
    <location>
        <begin position="390"/>
        <end position="476"/>
    </location>
</feature>
<keyword evidence="4" id="KW-1185">Reference proteome</keyword>
<name>A0A6G1GQT0_9PEZI</name>
<gene>
    <name evidence="3" type="ORF">K402DRAFT_177039</name>
</gene>
<dbReference type="Proteomes" id="UP000800041">
    <property type="component" value="Unassembled WGS sequence"/>
</dbReference>
<organism evidence="3 4">
    <name type="scientific">Aulographum hederae CBS 113979</name>
    <dbReference type="NCBI Taxonomy" id="1176131"/>
    <lineage>
        <taxon>Eukaryota</taxon>
        <taxon>Fungi</taxon>
        <taxon>Dikarya</taxon>
        <taxon>Ascomycota</taxon>
        <taxon>Pezizomycotina</taxon>
        <taxon>Dothideomycetes</taxon>
        <taxon>Pleosporomycetidae</taxon>
        <taxon>Aulographales</taxon>
        <taxon>Aulographaceae</taxon>
    </lineage>
</organism>
<reference evidence="3" key="1">
    <citation type="journal article" date="2020" name="Stud. Mycol.">
        <title>101 Dothideomycetes genomes: a test case for predicting lifestyles and emergence of pathogens.</title>
        <authorList>
            <person name="Haridas S."/>
            <person name="Albert R."/>
            <person name="Binder M."/>
            <person name="Bloem J."/>
            <person name="Labutti K."/>
            <person name="Salamov A."/>
            <person name="Andreopoulos B."/>
            <person name="Baker S."/>
            <person name="Barry K."/>
            <person name="Bills G."/>
            <person name="Bluhm B."/>
            <person name="Cannon C."/>
            <person name="Castanera R."/>
            <person name="Culley D."/>
            <person name="Daum C."/>
            <person name="Ezra D."/>
            <person name="Gonzalez J."/>
            <person name="Henrissat B."/>
            <person name="Kuo A."/>
            <person name="Liang C."/>
            <person name="Lipzen A."/>
            <person name="Lutzoni F."/>
            <person name="Magnuson J."/>
            <person name="Mondo S."/>
            <person name="Nolan M."/>
            <person name="Ohm R."/>
            <person name="Pangilinan J."/>
            <person name="Park H.-J."/>
            <person name="Ramirez L."/>
            <person name="Alfaro M."/>
            <person name="Sun H."/>
            <person name="Tritt A."/>
            <person name="Yoshinaga Y."/>
            <person name="Zwiers L.-H."/>
            <person name="Turgeon B."/>
            <person name="Goodwin S."/>
            <person name="Spatafora J."/>
            <person name="Crous P."/>
            <person name="Grigoriev I."/>
        </authorList>
    </citation>
    <scope>NUCLEOTIDE SEQUENCE</scope>
    <source>
        <strain evidence="3">CBS 113979</strain>
    </source>
</reference>
<dbReference type="EMBL" id="ML977176">
    <property type="protein sequence ID" value="KAF1983313.1"/>
    <property type="molecule type" value="Genomic_DNA"/>
</dbReference>
<sequence>MYSDAINNLCAAIEPENLTAQDRNDRLKTERRLRQAIDLPGKEILGILQRAEYNFDEALSLAVNDAMDSGNYNQLLFLQMQIAMVLTSEMQGKLNLVEAQAVLNTANWNYPAAVQIAFVNNPELQVAYDQAFAERIQDEQDAEPTFFGNDIGHFQDYVEDIDADARIANKLHNVYKRIQNPGLHFRLPINGDSRFLATGGHPDMEPLSVVAPGVSAEDLARAMRRMPLPSSASTVASRGFVRNARRARDSVVGSETQSSVAEQASIAGVSEAASSVAGDSSVAESSKAELSTIEEEGSIAEASESESIVLSEGGAENQSEVFGGVKLGQQEDDSASDTPTIQEPIPAVDILLPIQTMRSKYEAVGMIPGVWYPYSPGKHDPTIPDDNLPIMVTHSRLQPRIPNQRGAAGEILYISLDQPFAVPTAAPLFVEVLREKYKYYGDYKVAGTTNLSRKEIDGLSREIKGYIVYHIWNYRLLNPEYLRALHALFCHGMSFEEMDLENFEDPAVSRLIHLTDTDIRSALGSVSLRGTKELIGADSSYRTRQQGPSDFGSSGSSSHQRESTRGFSCGRELDAIQHQIVCGPDELTSSYKLFQGYPFSTFFQSLLLL</sequence>
<dbReference type="InterPro" id="IPR046520">
    <property type="entry name" value="DUF6697"/>
</dbReference>
<feature type="region of interest" description="Disordered" evidence="1">
    <location>
        <begin position="275"/>
        <end position="314"/>
    </location>
</feature>